<dbReference type="InterPro" id="IPR036291">
    <property type="entry name" value="NAD(P)-bd_dom_sf"/>
</dbReference>
<accession>A0ABV8U2S7</accession>
<feature type="domain" description="DUF2520" evidence="3">
    <location>
        <begin position="150"/>
        <end position="272"/>
    </location>
</feature>
<evidence type="ECO:0000259" key="2">
    <source>
        <dbReference type="Pfam" id="PF10727"/>
    </source>
</evidence>
<keyword evidence="5" id="KW-1185">Reference proteome</keyword>
<dbReference type="Pfam" id="PF10728">
    <property type="entry name" value="DUF2520"/>
    <property type="match status" value="1"/>
</dbReference>
<dbReference type="SUPFAM" id="SSF48179">
    <property type="entry name" value="6-phosphogluconate dehydrogenase C-terminal domain-like"/>
    <property type="match status" value="1"/>
</dbReference>
<proteinExistence type="predicted"/>
<sequence length="304" mass="31248">MTTPFAPAGAGSSFGAAPRLDVGVVSAGRVGSVVGAALDRAGHRVTAVSGSSPESLRRAAELLPEAVIRTPEEVAADAQLLLLAVPDTALPELAERLPFRRGQIVLHTSGSHGAEVLRPAIDAGALAAAAHPAMTFLGTRADLDRLDGLPWAVTAFDEAALIAEALVSETGGHAEHVAEAQRTRYHAALAHASNHLATLVNDARGLLADAGISDAPHYLRQLTFAALDNALALGDDALTGPVVRGDAATVAAHLDAVGSDLRPVYAALAERTADRARAAGRLEERSARAVKDTLDGARTGEARR</sequence>
<dbReference type="Pfam" id="PF10727">
    <property type="entry name" value="Rossmann-like"/>
    <property type="match status" value="1"/>
</dbReference>
<reference evidence="5" key="1">
    <citation type="journal article" date="2019" name="Int. J. Syst. Evol. Microbiol.">
        <title>The Global Catalogue of Microorganisms (GCM) 10K type strain sequencing project: providing services to taxonomists for standard genome sequencing and annotation.</title>
        <authorList>
            <consortium name="The Broad Institute Genomics Platform"/>
            <consortium name="The Broad Institute Genome Sequencing Center for Infectious Disease"/>
            <person name="Wu L."/>
            <person name="Ma J."/>
        </authorList>
    </citation>
    <scope>NUCLEOTIDE SEQUENCE [LARGE SCALE GENOMIC DNA]</scope>
    <source>
        <strain evidence="5">IBRC-M 10908</strain>
    </source>
</reference>
<dbReference type="EMBL" id="JBHSDK010000030">
    <property type="protein sequence ID" value="MFC4337394.1"/>
    <property type="molecule type" value="Genomic_DNA"/>
</dbReference>
<comment type="caution">
    <text evidence="4">The sequence shown here is derived from an EMBL/GenBank/DDBJ whole genome shotgun (WGS) entry which is preliminary data.</text>
</comment>
<dbReference type="Gene3D" id="3.40.50.720">
    <property type="entry name" value="NAD(P)-binding Rossmann-like Domain"/>
    <property type="match status" value="1"/>
</dbReference>
<evidence type="ECO:0000313" key="5">
    <source>
        <dbReference type="Proteomes" id="UP001595823"/>
    </source>
</evidence>
<feature type="region of interest" description="Disordered" evidence="1">
    <location>
        <begin position="276"/>
        <end position="304"/>
    </location>
</feature>
<dbReference type="InterPro" id="IPR018931">
    <property type="entry name" value="DUF2520"/>
</dbReference>
<feature type="domain" description="Putative oxidoreductase/dehydrogenase Rossmann-like" evidence="2">
    <location>
        <begin position="17"/>
        <end position="132"/>
    </location>
</feature>
<evidence type="ECO:0000313" key="4">
    <source>
        <dbReference type="EMBL" id="MFC4337394.1"/>
    </source>
</evidence>
<dbReference type="RefSeq" id="WP_380624348.1">
    <property type="nucleotide sequence ID" value="NZ_JBHSDK010000030.1"/>
</dbReference>
<dbReference type="Gene3D" id="1.10.1040.20">
    <property type="entry name" value="ProC-like, C-terminal domain"/>
    <property type="match status" value="1"/>
</dbReference>
<name>A0ABV8U2S7_9ACTN</name>
<dbReference type="PANTHER" id="PTHR40459:SF1">
    <property type="entry name" value="CONSERVED HYPOTHETICAL ALANINE AND LEUCINE RICH PROTEIN"/>
    <property type="match status" value="1"/>
</dbReference>
<dbReference type="Proteomes" id="UP001595823">
    <property type="component" value="Unassembled WGS sequence"/>
</dbReference>
<dbReference type="InterPro" id="IPR008927">
    <property type="entry name" value="6-PGluconate_DH-like_C_sf"/>
</dbReference>
<dbReference type="InterPro" id="IPR019665">
    <property type="entry name" value="OxRdtase/DH_put_Rossmann_dom"/>
</dbReference>
<protein>
    <submittedName>
        <fullName evidence="4">Rossmann-like and DUF2520 domain-containing protein</fullName>
    </submittedName>
</protein>
<dbReference type="InterPro" id="IPR037108">
    <property type="entry name" value="TM1727-like_C_sf"/>
</dbReference>
<gene>
    <name evidence="4" type="ORF">ACFPET_19530</name>
</gene>
<dbReference type="SUPFAM" id="SSF51735">
    <property type="entry name" value="NAD(P)-binding Rossmann-fold domains"/>
    <property type="match status" value="1"/>
</dbReference>
<dbReference type="PANTHER" id="PTHR40459">
    <property type="entry name" value="CONSERVED HYPOTHETICAL ALANINE AND LEUCINE RICH PROTEIN"/>
    <property type="match status" value="1"/>
</dbReference>
<organism evidence="4 5">
    <name type="scientific">Salininema proteolyticum</name>
    <dbReference type="NCBI Taxonomy" id="1607685"/>
    <lineage>
        <taxon>Bacteria</taxon>
        <taxon>Bacillati</taxon>
        <taxon>Actinomycetota</taxon>
        <taxon>Actinomycetes</taxon>
        <taxon>Glycomycetales</taxon>
        <taxon>Glycomycetaceae</taxon>
        <taxon>Salininema</taxon>
    </lineage>
</organism>
<evidence type="ECO:0000259" key="3">
    <source>
        <dbReference type="Pfam" id="PF10728"/>
    </source>
</evidence>
<evidence type="ECO:0000256" key="1">
    <source>
        <dbReference type="SAM" id="MobiDB-lite"/>
    </source>
</evidence>